<protein>
    <submittedName>
        <fullName evidence="1">Uncharacterized protein</fullName>
    </submittedName>
</protein>
<dbReference type="AlphaFoldDB" id="A0A7T8JT00"/>
<keyword evidence="2" id="KW-1185">Reference proteome</keyword>
<evidence type="ECO:0000313" key="1">
    <source>
        <dbReference type="EMBL" id="QQP31557.1"/>
    </source>
</evidence>
<organism evidence="1 2">
    <name type="scientific">Caligus rogercresseyi</name>
    <name type="common">Sea louse</name>
    <dbReference type="NCBI Taxonomy" id="217165"/>
    <lineage>
        <taxon>Eukaryota</taxon>
        <taxon>Metazoa</taxon>
        <taxon>Ecdysozoa</taxon>
        <taxon>Arthropoda</taxon>
        <taxon>Crustacea</taxon>
        <taxon>Multicrustacea</taxon>
        <taxon>Hexanauplia</taxon>
        <taxon>Copepoda</taxon>
        <taxon>Siphonostomatoida</taxon>
        <taxon>Caligidae</taxon>
        <taxon>Caligus</taxon>
    </lineage>
</organism>
<accession>A0A7T8JT00</accession>
<dbReference type="Proteomes" id="UP000595437">
    <property type="component" value="Chromosome 21"/>
</dbReference>
<gene>
    <name evidence="1" type="ORF">FKW44_025192</name>
</gene>
<evidence type="ECO:0000313" key="2">
    <source>
        <dbReference type="Proteomes" id="UP000595437"/>
    </source>
</evidence>
<dbReference type="EMBL" id="CP045910">
    <property type="protein sequence ID" value="QQP31557.1"/>
    <property type="molecule type" value="Genomic_DNA"/>
</dbReference>
<reference evidence="2" key="1">
    <citation type="submission" date="2021-01" db="EMBL/GenBank/DDBJ databases">
        <title>Caligus Genome Assembly.</title>
        <authorList>
            <person name="Gallardo-Escarate C."/>
        </authorList>
    </citation>
    <scope>NUCLEOTIDE SEQUENCE [LARGE SCALE GENOMIC DNA]</scope>
</reference>
<sequence>MPEHKEAIHANEALKEAKEALMAPNKRVEVPRLSPTSPTLLDYGTPLEDLQEEQELTKRYRNL</sequence>
<proteinExistence type="predicted"/>
<name>A0A7T8JT00_CALRO</name>